<name>A0A8J2K0P0_9HEXA</name>
<feature type="non-terminal residue" evidence="1">
    <location>
        <position position="1"/>
    </location>
</feature>
<organism evidence="1 2">
    <name type="scientific">Allacma fusca</name>
    <dbReference type="NCBI Taxonomy" id="39272"/>
    <lineage>
        <taxon>Eukaryota</taxon>
        <taxon>Metazoa</taxon>
        <taxon>Ecdysozoa</taxon>
        <taxon>Arthropoda</taxon>
        <taxon>Hexapoda</taxon>
        <taxon>Collembola</taxon>
        <taxon>Symphypleona</taxon>
        <taxon>Sminthuridae</taxon>
        <taxon>Allacma</taxon>
    </lineage>
</organism>
<gene>
    <name evidence="1" type="ORF">AFUS01_LOCUS18695</name>
</gene>
<dbReference type="EMBL" id="CAJVCH010187907">
    <property type="protein sequence ID" value="CAG7730017.1"/>
    <property type="molecule type" value="Genomic_DNA"/>
</dbReference>
<accession>A0A8J2K0P0</accession>
<feature type="non-terminal residue" evidence="1">
    <location>
        <position position="309"/>
    </location>
</feature>
<dbReference type="Proteomes" id="UP000708208">
    <property type="component" value="Unassembled WGS sequence"/>
</dbReference>
<dbReference type="AlphaFoldDB" id="A0A8J2K0P0"/>
<reference evidence="1" key="1">
    <citation type="submission" date="2021-06" db="EMBL/GenBank/DDBJ databases">
        <authorList>
            <person name="Hodson N. C."/>
            <person name="Mongue J. A."/>
            <person name="Jaron S. K."/>
        </authorList>
    </citation>
    <scope>NUCLEOTIDE SEQUENCE</scope>
</reference>
<protein>
    <submittedName>
        <fullName evidence="1">Uncharacterized protein</fullName>
    </submittedName>
</protein>
<evidence type="ECO:0000313" key="2">
    <source>
        <dbReference type="Proteomes" id="UP000708208"/>
    </source>
</evidence>
<sequence>MPLWDSGMETIDEIDYDDTVTSQFSNSVDMGFYKPGIFRVEISPESSLIEIPCGVSNPSSEVFIYEMTGYVKLDLGTHFDPKNGFKIPREKLLPGNYSCTSGDSHFKFDLRFLKGTKSIAIDHYPEDKVFRCHNNGEIDNVVSYSIIPCISPADCHFALERARNSVKVPMKILSPGEHVQILYSLERKCVFNERLTSLRRPFTTSGLFLCSYSDGPQDFKYEYFLVNKTTGQLEIIESGEWNPSAARLHIIPSRPLKNGSRTFLCYGKQFFITESIIWVTTHPEKGIKTHIGYEWADRIYGNIYNELLL</sequence>
<keyword evidence="2" id="KW-1185">Reference proteome</keyword>
<proteinExistence type="predicted"/>
<comment type="caution">
    <text evidence="1">The sequence shown here is derived from an EMBL/GenBank/DDBJ whole genome shotgun (WGS) entry which is preliminary data.</text>
</comment>
<evidence type="ECO:0000313" key="1">
    <source>
        <dbReference type="EMBL" id="CAG7730017.1"/>
    </source>
</evidence>